<dbReference type="PANTHER" id="PTHR32322">
    <property type="entry name" value="INNER MEMBRANE TRANSPORTER"/>
    <property type="match status" value="1"/>
</dbReference>
<feature type="domain" description="EamA" evidence="7">
    <location>
        <begin position="160"/>
        <end position="294"/>
    </location>
</feature>
<dbReference type="AlphaFoldDB" id="A0A1U9YZK6"/>
<evidence type="ECO:0000256" key="5">
    <source>
        <dbReference type="ARBA" id="ARBA00023136"/>
    </source>
</evidence>
<keyword evidence="5 6" id="KW-0472">Membrane</keyword>
<dbReference type="eggNOG" id="COG0697">
    <property type="taxonomic scope" value="Bacteria"/>
</dbReference>
<keyword evidence="4 6" id="KW-1133">Transmembrane helix</keyword>
<comment type="subcellular location">
    <subcellularLocation>
        <location evidence="1">Cell membrane</location>
        <topology evidence="1">Multi-pass membrane protein</topology>
    </subcellularLocation>
</comment>
<feature type="transmembrane region" description="Helical" evidence="6">
    <location>
        <begin position="12"/>
        <end position="33"/>
    </location>
</feature>
<evidence type="ECO:0000256" key="1">
    <source>
        <dbReference type="ARBA" id="ARBA00004651"/>
    </source>
</evidence>
<name>A0A1U9YZK6_9HYPH</name>
<dbReference type="OrthoDB" id="9806889at2"/>
<dbReference type="Proteomes" id="UP000191135">
    <property type="component" value="Chromosome"/>
</dbReference>
<feature type="transmembrane region" description="Helical" evidence="6">
    <location>
        <begin position="45"/>
        <end position="62"/>
    </location>
</feature>
<dbReference type="PANTHER" id="PTHR32322:SF18">
    <property type="entry name" value="S-ADENOSYLMETHIONINE_S-ADENOSYLHOMOCYSTEINE TRANSPORTER"/>
    <property type="match status" value="1"/>
</dbReference>
<evidence type="ECO:0000256" key="2">
    <source>
        <dbReference type="ARBA" id="ARBA00022475"/>
    </source>
</evidence>
<feature type="domain" description="EamA" evidence="7">
    <location>
        <begin position="12"/>
        <end position="145"/>
    </location>
</feature>
<keyword evidence="2" id="KW-1003">Cell membrane</keyword>
<protein>
    <submittedName>
        <fullName evidence="8">Carboxylate/amino acid/amine transporter</fullName>
    </submittedName>
</protein>
<dbReference type="Pfam" id="PF00892">
    <property type="entry name" value="EamA"/>
    <property type="match status" value="2"/>
</dbReference>
<feature type="transmembrane region" description="Helical" evidence="6">
    <location>
        <begin position="128"/>
        <end position="148"/>
    </location>
</feature>
<evidence type="ECO:0000259" key="7">
    <source>
        <dbReference type="Pfam" id="PF00892"/>
    </source>
</evidence>
<keyword evidence="3 6" id="KW-0812">Transmembrane</keyword>
<dbReference type="SUPFAM" id="SSF103481">
    <property type="entry name" value="Multidrug resistance efflux transporter EmrE"/>
    <property type="match status" value="2"/>
</dbReference>
<organism evidence="8 9">
    <name type="scientific">Martelella mediterranea DSM 17316</name>
    <dbReference type="NCBI Taxonomy" id="1122214"/>
    <lineage>
        <taxon>Bacteria</taxon>
        <taxon>Pseudomonadati</taxon>
        <taxon>Pseudomonadota</taxon>
        <taxon>Alphaproteobacteria</taxon>
        <taxon>Hyphomicrobiales</taxon>
        <taxon>Aurantimonadaceae</taxon>
        <taxon>Martelella</taxon>
    </lineage>
</organism>
<evidence type="ECO:0000256" key="3">
    <source>
        <dbReference type="ARBA" id="ARBA00022692"/>
    </source>
</evidence>
<dbReference type="InterPro" id="IPR050638">
    <property type="entry name" value="AA-Vitamin_Transporters"/>
</dbReference>
<feature type="transmembrane region" description="Helical" evidence="6">
    <location>
        <begin position="222"/>
        <end position="242"/>
    </location>
</feature>
<evidence type="ECO:0000313" key="9">
    <source>
        <dbReference type="Proteomes" id="UP000191135"/>
    </source>
</evidence>
<proteinExistence type="predicted"/>
<dbReference type="EMBL" id="CP020330">
    <property type="protein sequence ID" value="AQZ50792.1"/>
    <property type="molecule type" value="Genomic_DNA"/>
</dbReference>
<evidence type="ECO:0000256" key="6">
    <source>
        <dbReference type="SAM" id="Phobius"/>
    </source>
</evidence>
<feature type="transmembrane region" description="Helical" evidence="6">
    <location>
        <begin position="101"/>
        <end position="121"/>
    </location>
</feature>
<dbReference type="GO" id="GO:0005886">
    <property type="term" value="C:plasma membrane"/>
    <property type="evidence" value="ECO:0007669"/>
    <property type="project" value="UniProtKB-SubCell"/>
</dbReference>
<reference evidence="8 9" key="1">
    <citation type="submission" date="2017-03" db="EMBL/GenBank/DDBJ databases">
        <title>Foreign affairs: Plasmid Transfer between Roseobacters and Rhizobia.</title>
        <authorList>
            <person name="Bartling P."/>
            <person name="Bunk B."/>
            <person name="Overmann J."/>
            <person name="Brinkmann H."/>
            <person name="Petersen J."/>
        </authorList>
    </citation>
    <scope>NUCLEOTIDE SEQUENCE [LARGE SCALE GENOMIC DNA]</scope>
    <source>
        <strain evidence="8 9">MACL11</strain>
    </source>
</reference>
<dbReference type="KEGG" id="mmed:Mame_01431"/>
<dbReference type="InterPro" id="IPR037185">
    <property type="entry name" value="EmrE-like"/>
</dbReference>
<feature type="transmembrane region" description="Helical" evidence="6">
    <location>
        <begin position="254"/>
        <end position="273"/>
    </location>
</feature>
<dbReference type="STRING" id="1122214.Mame_01431"/>
<feature type="transmembrane region" description="Helical" evidence="6">
    <location>
        <begin position="279"/>
        <end position="297"/>
    </location>
</feature>
<evidence type="ECO:0000313" key="8">
    <source>
        <dbReference type="EMBL" id="AQZ50792.1"/>
    </source>
</evidence>
<keyword evidence="9" id="KW-1185">Reference proteome</keyword>
<sequence length="303" mass="32437">MKSGAHASEWQAYLLLTITAFLWGGNMTAGKLAVGHVSPMVLNSLRWTMAAIVLGLFSLPQIRRDWPVVRRNWPAILAFGAVGYTAYNAFLYSGLQLTSAINVSMIQASLPFCILAINFALFRTRSTVLQMTGFLVTLAGVATVVSQGEMRKLLHLDLNLGDLLALAAALSYSGYTVALRWKPPLDWRVMVISFCCGAVIASIPLVAAEIALGSAIWPHDAIGFGVVLYAGLFPSLVSQAFFIRGVDVIGPNRAGIFINLIPVFGTIIAVLVLDEQLSGFHAIALVLVVGGIALAQWGKPKPA</sequence>
<dbReference type="RefSeq" id="WP_018065046.1">
    <property type="nucleotide sequence ID" value="NZ_AQWH01000010.1"/>
</dbReference>
<feature type="transmembrane region" description="Helical" evidence="6">
    <location>
        <begin position="160"/>
        <end position="179"/>
    </location>
</feature>
<feature type="transmembrane region" description="Helical" evidence="6">
    <location>
        <begin position="74"/>
        <end position="95"/>
    </location>
</feature>
<evidence type="ECO:0000256" key="4">
    <source>
        <dbReference type="ARBA" id="ARBA00022989"/>
    </source>
</evidence>
<accession>A0A1U9YZK6</accession>
<dbReference type="InterPro" id="IPR000620">
    <property type="entry name" value="EamA_dom"/>
</dbReference>
<gene>
    <name evidence="8" type="ORF">Mame_01431</name>
</gene>
<feature type="transmembrane region" description="Helical" evidence="6">
    <location>
        <begin position="191"/>
        <end position="216"/>
    </location>
</feature>